<dbReference type="InterPro" id="IPR014721">
    <property type="entry name" value="Ribsml_uS5_D2-typ_fold_subgr"/>
</dbReference>
<dbReference type="GO" id="GO:0140664">
    <property type="term" value="F:ATP-dependent DNA damage sensor activity"/>
    <property type="evidence" value="ECO:0007669"/>
    <property type="project" value="InterPro"/>
</dbReference>
<comment type="similarity">
    <text evidence="11 13">Belongs to the RecA family. RadA subfamily.</text>
</comment>
<dbReference type="PANTHER" id="PTHR32472:SF10">
    <property type="entry name" value="DNA REPAIR PROTEIN RADA-LIKE PROTEIN"/>
    <property type="match status" value="1"/>
</dbReference>
<organism evidence="16 17">
    <name type="scientific">Candidatus Roizmanbacteria bacterium CG_4_10_14_0_2_um_filter_39_13</name>
    <dbReference type="NCBI Taxonomy" id="1974825"/>
    <lineage>
        <taxon>Bacteria</taxon>
        <taxon>Candidatus Roizmaniibacteriota</taxon>
    </lineage>
</organism>
<accession>A0A2M7TWU5</accession>
<dbReference type="PRINTS" id="PR01874">
    <property type="entry name" value="DNAREPAIRADA"/>
</dbReference>
<evidence type="ECO:0000256" key="13">
    <source>
        <dbReference type="RuleBase" id="RU003555"/>
    </source>
</evidence>
<keyword evidence="4 13" id="KW-0863">Zinc-finger</keyword>
<protein>
    <recommendedName>
        <fullName evidence="11 12">DNA repair protein RadA</fullName>
    </recommendedName>
</protein>
<keyword evidence="9 11" id="KW-0238">DNA-binding</keyword>
<evidence type="ECO:0000259" key="15">
    <source>
        <dbReference type="PROSITE" id="PS50162"/>
    </source>
</evidence>
<dbReference type="GO" id="GO:0016787">
    <property type="term" value="F:hydrolase activity"/>
    <property type="evidence" value="ECO:0007669"/>
    <property type="project" value="UniProtKB-KW"/>
</dbReference>
<evidence type="ECO:0000256" key="6">
    <source>
        <dbReference type="ARBA" id="ARBA00022833"/>
    </source>
</evidence>
<sequence length="431" mass="47036">MALFICSNCGEGSAAWLGRCPNCQQWETFKESRGIGEPSKTKSSKTQSFSKTSFQKIKPLDNRRVSTGMFEFDRVLGGGMVKGSAILISGEPGVGKSTLLLQGLKNLNTVYISGEESAEQIKDRADRLKLDLPSFIFSDTLQVEGIIDGIDEMKQKLDVIVIDSIQTVYSKEVDSPPGNVSQLREATSKLIRLAKESGVPIMIVGHVTKDGDVAGPKTLEHMVDAVLHFEGERVSNFRVLRAQKNRFGSTDEIGIFEMKESGLAEVDNPLAFVEGDTDLHVPGKSIVGVMEGKRPLFFEIQALASPTFLSMPRRVVRGVDYNKVLLILAVIQKNLNISLSKYDLYINVVGGVDVKSPAADLGIVAAVISSVKNISISAKTMFTGEVGLLGEVRSVFSQTKVINEGKRLRFSRTYSSENCKTVKDLYATLGK</sequence>
<feature type="binding site" evidence="11">
    <location>
        <begin position="90"/>
        <end position="97"/>
    </location>
    <ligand>
        <name>ATP</name>
        <dbReference type="ChEBI" id="CHEBI:30616"/>
    </ligand>
</feature>
<dbReference type="Pfam" id="PF18073">
    <property type="entry name" value="Zn_ribbon_LapB"/>
    <property type="match status" value="1"/>
</dbReference>
<evidence type="ECO:0000256" key="5">
    <source>
        <dbReference type="ARBA" id="ARBA00022801"/>
    </source>
</evidence>
<dbReference type="SMART" id="SM00382">
    <property type="entry name" value="AAA"/>
    <property type="match status" value="1"/>
</dbReference>
<dbReference type="GO" id="GO:0005524">
    <property type="term" value="F:ATP binding"/>
    <property type="evidence" value="ECO:0007669"/>
    <property type="project" value="UniProtKB-UniRule"/>
</dbReference>
<keyword evidence="5" id="KW-0378">Hydrolase</keyword>
<evidence type="ECO:0000313" key="17">
    <source>
        <dbReference type="Proteomes" id="UP000228503"/>
    </source>
</evidence>
<dbReference type="InterPro" id="IPR004504">
    <property type="entry name" value="DNA_repair_RadA"/>
</dbReference>
<dbReference type="Pfam" id="PF06745">
    <property type="entry name" value="ATPase"/>
    <property type="match status" value="1"/>
</dbReference>
<dbReference type="CDD" id="cd01121">
    <property type="entry name" value="RadA_SMS_N"/>
    <property type="match status" value="1"/>
</dbReference>
<dbReference type="AlphaFoldDB" id="A0A2M7TWU5"/>
<gene>
    <name evidence="11" type="primary">radA</name>
    <name evidence="16" type="ORF">COY16_04935</name>
</gene>
<dbReference type="Gene3D" id="3.40.50.300">
    <property type="entry name" value="P-loop containing nucleotide triphosphate hydrolases"/>
    <property type="match status" value="1"/>
</dbReference>
<evidence type="ECO:0000256" key="9">
    <source>
        <dbReference type="ARBA" id="ARBA00023125"/>
    </source>
</evidence>
<dbReference type="Proteomes" id="UP000228503">
    <property type="component" value="Unassembled WGS sequence"/>
</dbReference>
<evidence type="ECO:0000256" key="2">
    <source>
        <dbReference type="ARBA" id="ARBA00022741"/>
    </source>
</evidence>
<comment type="function">
    <text evidence="13">DNA-dependent ATPase involved in processing of recombination intermediates, plays a role in repairing DNA breaks. Stimulates the branch migration of RecA-mediated strand transfer reactions, allowing the 3' invading strand to extend heteroduplex DNA faster. Binds ssDNA in the presence of ADP but not other nucleotides, has ATPase activity that is stimulated by ssDNA and various branched DNA structures, but inhibited by SSB. Does not have RecA's homology-searching function.</text>
</comment>
<dbReference type="InterPro" id="IPR014774">
    <property type="entry name" value="KaiC-like_dom"/>
</dbReference>
<keyword evidence="3 11" id="KW-0227">DNA damage</keyword>
<dbReference type="SUPFAM" id="SSF54211">
    <property type="entry name" value="Ribosomal protein S5 domain 2-like"/>
    <property type="match status" value="1"/>
</dbReference>
<evidence type="ECO:0000256" key="4">
    <source>
        <dbReference type="ARBA" id="ARBA00022771"/>
    </source>
</evidence>
<comment type="domain">
    <text evidence="11">The middle region has homology to RecA with ATPase motifs including the RadA KNRFG motif, while the C-terminus is homologous to Lon protease.</text>
</comment>
<evidence type="ECO:0000256" key="14">
    <source>
        <dbReference type="SAM" id="MobiDB-lite"/>
    </source>
</evidence>
<dbReference type="FunFam" id="3.40.50.300:FF:000050">
    <property type="entry name" value="DNA repair protein RadA"/>
    <property type="match status" value="1"/>
</dbReference>
<dbReference type="GO" id="GO:0005829">
    <property type="term" value="C:cytosol"/>
    <property type="evidence" value="ECO:0007669"/>
    <property type="project" value="TreeGrafter"/>
</dbReference>
<reference evidence="17" key="1">
    <citation type="submission" date="2017-09" db="EMBL/GenBank/DDBJ databases">
        <title>Depth-based differentiation of microbial function through sediment-hosted aquifers and enrichment of novel symbionts in the deep terrestrial subsurface.</title>
        <authorList>
            <person name="Probst A.J."/>
            <person name="Ladd B."/>
            <person name="Jarett J.K."/>
            <person name="Geller-Mcgrath D.E."/>
            <person name="Sieber C.M.K."/>
            <person name="Emerson J.B."/>
            <person name="Anantharaman K."/>
            <person name="Thomas B.C."/>
            <person name="Malmstrom R."/>
            <person name="Stieglmeier M."/>
            <person name="Klingl A."/>
            <person name="Woyke T."/>
            <person name="Ryan C.M."/>
            <person name="Banfield J.F."/>
        </authorList>
    </citation>
    <scope>NUCLEOTIDE SEQUENCE [LARGE SCALE GENOMIC DNA]</scope>
</reference>
<evidence type="ECO:0000256" key="3">
    <source>
        <dbReference type="ARBA" id="ARBA00022763"/>
    </source>
</evidence>
<evidence type="ECO:0000256" key="11">
    <source>
        <dbReference type="HAMAP-Rule" id="MF_01498"/>
    </source>
</evidence>
<evidence type="ECO:0000313" key="16">
    <source>
        <dbReference type="EMBL" id="PIZ62243.1"/>
    </source>
</evidence>
<dbReference type="PROSITE" id="PS50162">
    <property type="entry name" value="RECA_2"/>
    <property type="match status" value="1"/>
</dbReference>
<dbReference type="InterPro" id="IPR020588">
    <property type="entry name" value="RecA_ATP-bd"/>
</dbReference>
<dbReference type="NCBIfam" id="TIGR00416">
    <property type="entry name" value="sms"/>
    <property type="match status" value="1"/>
</dbReference>
<proteinExistence type="inferred from homology"/>
<dbReference type="GO" id="GO:0008270">
    <property type="term" value="F:zinc ion binding"/>
    <property type="evidence" value="ECO:0007669"/>
    <property type="project" value="UniProtKB-KW"/>
</dbReference>
<keyword evidence="10 11" id="KW-0234">DNA repair</keyword>
<comment type="caution">
    <text evidence="16">The sequence shown here is derived from an EMBL/GenBank/DDBJ whole genome shotgun (WGS) entry which is preliminary data.</text>
</comment>
<feature type="short sequence motif" description="RadA KNRFG motif" evidence="11">
    <location>
        <begin position="244"/>
        <end position="248"/>
    </location>
</feature>
<dbReference type="Gene3D" id="3.30.230.10">
    <property type="match status" value="1"/>
</dbReference>
<dbReference type="PANTHER" id="PTHR32472">
    <property type="entry name" value="DNA REPAIR PROTEIN RADA"/>
    <property type="match status" value="1"/>
</dbReference>
<dbReference type="GO" id="GO:0000725">
    <property type="term" value="P:recombinational repair"/>
    <property type="evidence" value="ECO:0007669"/>
    <property type="project" value="UniProtKB-UniRule"/>
</dbReference>
<evidence type="ECO:0000256" key="1">
    <source>
        <dbReference type="ARBA" id="ARBA00022723"/>
    </source>
</evidence>
<dbReference type="InterPro" id="IPR003593">
    <property type="entry name" value="AAA+_ATPase"/>
</dbReference>
<evidence type="ECO:0000256" key="12">
    <source>
        <dbReference type="NCBIfam" id="TIGR00416"/>
    </source>
</evidence>
<feature type="domain" description="RecA family profile 1" evidence="15">
    <location>
        <begin position="61"/>
        <end position="207"/>
    </location>
</feature>
<evidence type="ECO:0000256" key="7">
    <source>
        <dbReference type="ARBA" id="ARBA00022840"/>
    </source>
</evidence>
<dbReference type="InterPro" id="IPR041166">
    <property type="entry name" value="Rubredoxin_2"/>
</dbReference>
<keyword evidence="1 11" id="KW-0479">Metal-binding</keyword>
<evidence type="ECO:0000256" key="8">
    <source>
        <dbReference type="ARBA" id="ARBA00023016"/>
    </source>
</evidence>
<feature type="region of interest" description="Lon-protease-like" evidence="11">
    <location>
        <begin position="343"/>
        <end position="431"/>
    </location>
</feature>
<keyword evidence="8 11" id="KW-0346">Stress response</keyword>
<name>A0A2M7TWU5_9BACT</name>
<dbReference type="HAMAP" id="MF_01498">
    <property type="entry name" value="RadA_bact"/>
    <property type="match status" value="1"/>
</dbReference>
<dbReference type="GO" id="GO:0003684">
    <property type="term" value="F:damaged DNA binding"/>
    <property type="evidence" value="ECO:0007669"/>
    <property type="project" value="InterPro"/>
</dbReference>
<keyword evidence="6 13" id="KW-0862">Zinc</keyword>
<dbReference type="InterPro" id="IPR027417">
    <property type="entry name" value="P-loop_NTPase"/>
</dbReference>
<dbReference type="InterPro" id="IPR020568">
    <property type="entry name" value="Ribosomal_Su5_D2-typ_SF"/>
</dbReference>
<dbReference type="SUPFAM" id="SSF52540">
    <property type="entry name" value="P-loop containing nucleoside triphosphate hydrolases"/>
    <property type="match status" value="1"/>
</dbReference>
<comment type="function">
    <text evidence="11">Plays a role in repairing double-strand DNA breaks, probably involving stabilizing or processing branched DNA or blocked replication forks.</text>
</comment>
<keyword evidence="2 11" id="KW-0547">Nucleotide-binding</keyword>
<keyword evidence="7 11" id="KW-0067">ATP-binding</keyword>
<evidence type="ECO:0000256" key="10">
    <source>
        <dbReference type="ARBA" id="ARBA00023204"/>
    </source>
</evidence>
<feature type="region of interest" description="Disordered" evidence="14">
    <location>
        <begin position="31"/>
        <end position="52"/>
    </location>
</feature>
<dbReference type="EMBL" id="PFOB01000062">
    <property type="protein sequence ID" value="PIZ62243.1"/>
    <property type="molecule type" value="Genomic_DNA"/>
</dbReference>